<name>A0A3B1B843_9ZZZZ</name>
<evidence type="ECO:0000259" key="4">
    <source>
        <dbReference type="PROSITE" id="PS50043"/>
    </source>
</evidence>
<gene>
    <name evidence="5" type="ORF">MNBD_GAMMA25-416</name>
</gene>
<dbReference type="Pfam" id="PF00196">
    <property type="entry name" value="GerE"/>
    <property type="match status" value="1"/>
</dbReference>
<dbReference type="GO" id="GO:0003677">
    <property type="term" value="F:DNA binding"/>
    <property type="evidence" value="ECO:0007669"/>
    <property type="project" value="UniProtKB-KW"/>
</dbReference>
<protein>
    <recommendedName>
        <fullName evidence="4">HTH luxR-type domain-containing protein</fullName>
    </recommendedName>
</protein>
<dbReference type="InterPro" id="IPR000792">
    <property type="entry name" value="Tscrpt_reg_LuxR_C"/>
</dbReference>
<accession>A0A3B1B843</accession>
<dbReference type="CDD" id="cd06170">
    <property type="entry name" value="LuxR_C_like"/>
    <property type="match status" value="1"/>
</dbReference>
<keyword evidence="3" id="KW-0804">Transcription</keyword>
<keyword evidence="1" id="KW-0805">Transcription regulation</keyword>
<organism evidence="5">
    <name type="scientific">hydrothermal vent metagenome</name>
    <dbReference type="NCBI Taxonomy" id="652676"/>
    <lineage>
        <taxon>unclassified sequences</taxon>
        <taxon>metagenomes</taxon>
        <taxon>ecological metagenomes</taxon>
    </lineage>
</organism>
<sequence length="249" mass="28496">MLELKLKKSDLKKLMQIMHECLSANSHDDILKIIDLLNEVIPFNAAIICRKGTQNDDAFLHDVVNHSYPVDWMKNYSSNKLFLLDPVAIESTQMTKPYTWQEAYKNAKDTSALRKFINEAEAFGLKEGITHSYNSSQAETAATLISLETSKHQVGTEYFTIIEYILPHLHEAVTRIYGANRELEVLPEFTIREKETLKWAYEGKTAWEIGVILSISERTVKFHLNNIYQKLNVANRSQAVAKAIRHGIV</sequence>
<dbReference type="SUPFAM" id="SSF46894">
    <property type="entry name" value="C-terminal effector domain of the bipartite response regulators"/>
    <property type="match status" value="1"/>
</dbReference>
<dbReference type="GO" id="GO:0006355">
    <property type="term" value="P:regulation of DNA-templated transcription"/>
    <property type="evidence" value="ECO:0007669"/>
    <property type="project" value="InterPro"/>
</dbReference>
<reference evidence="5" key="1">
    <citation type="submission" date="2018-06" db="EMBL/GenBank/DDBJ databases">
        <authorList>
            <person name="Zhirakovskaya E."/>
        </authorList>
    </citation>
    <scope>NUCLEOTIDE SEQUENCE</scope>
</reference>
<dbReference type="Gene3D" id="3.30.450.80">
    <property type="entry name" value="Transcription factor LuxR-like, autoinducer-binding domain"/>
    <property type="match status" value="1"/>
</dbReference>
<keyword evidence="2" id="KW-0238">DNA-binding</keyword>
<dbReference type="InterPro" id="IPR036693">
    <property type="entry name" value="TF_LuxR_autoind-bd_dom_sf"/>
</dbReference>
<dbReference type="PRINTS" id="PR00038">
    <property type="entry name" value="HTHLUXR"/>
</dbReference>
<dbReference type="Pfam" id="PF03472">
    <property type="entry name" value="Autoind_bind"/>
    <property type="match status" value="1"/>
</dbReference>
<dbReference type="PROSITE" id="PS00622">
    <property type="entry name" value="HTH_LUXR_1"/>
    <property type="match status" value="1"/>
</dbReference>
<evidence type="ECO:0000313" key="5">
    <source>
        <dbReference type="EMBL" id="VAX07578.1"/>
    </source>
</evidence>
<proteinExistence type="predicted"/>
<dbReference type="InterPro" id="IPR036388">
    <property type="entry name" value="WH-like_DNA-bd_sf"/>
</dbReference>
<dbReference type="SUPFAM" id="SSF75516">
    <property type="entry name" value="Pheromone-binding domain of LuxR-like quorum-sensing transcription factors"/>
    <property type="match status" value="1"/>
</dbReference>
<dbReference type="Gene3D" id="1.10.10.10">
    <property type="entry name" value="Winged helix-like DNA-binding domain superfamily/Winged helix DNA-binding domain"/>
    <property type="match status" value="1"/>
</dbReference>
<feature type="domain" description="HTH luxR-type" evidence="4">
    <location>
        <begin position="182"/>
        <end position="247"/>
    </location>
</feature>
<dbReference type="AlphaFoldDB" id="A0A3B1B843"/>
<dbReference type="InterPro" id="IPR005143">
    <property type="entry name" value="TF_LuxR_autoind-bd_dom"/>
</dbReference>
<dbReference type="SMART" id="SM00421">
    <property type="entry name" value="HTH_LUXR"/>
    <property type="match status" value="1"/>
</dbReference>
<dbReference type="PROSITE" id="PS50043">
    <property type="entry name" value="HTH_LUXR_2"/>
    <property type="match status" value="1"/>
</dbReference>
<evidence type="ECO:0000256" key="3">
    <source>
        <dbReference type="ARBA" id="ARBA00023163"/>
    </source>
</evidence>
<evidence type="ECO:0000256" key="1">
    <source>
        <dbReference type="ARBA" id="ARBA00023015"/>
    </source>
</evidence>
<evidence type="ECO:0000256" key="2">
    <source>
        <dbReference type="ARBA" id="ARBA00023125"/>
    </source>
</evidence>
<dbReference type="InterPro" id="IPR016032">
    <property type="entry name" value="Sig_transdc_resp-reg_C-effctor"/>
</dbReference>
<dbReference type="PANTHER" id="PTHR44688:SF16">
    <property type="entry name" value="DNA-BINDING TRANSCRIPTIONAL ACTIVATOR DEVR_DOSR"/>
    <property type="match status" value="1"/>
</dbReference>
<dbReference type="PANTHER" id="PTHR44688">
    <property type="entry name" value="DNA-BINDING TRANSCRIPTIONAL ACTIVATOR DEVR_DOSR"/>
    <property type="match status" value="1"/>
</dbReference>
<dbReference type="EMBL" id="UOFY01000017">
    <property type="protein sequence ID" value="VAX07578.1"/>
    <property type="molecule type" value="Genomic_DNA"/>
</dbReference>